<dbReference type="InterPro" id="IPR051479">
    <property type="entry name" value="PorB-like"/>
</dbReference>
<dbReference type="AlphaFoldDB" id="A0A532VAT7"/>
<evidence type="ECO:0000313" key="4">
    <source>
        <dbReference type="Proteomes" id="UP000317778"/>
    </source>
</evidence>
<dbReference type="PANTHER" id="PTHR42897">
    <property type="entry name" value="PYRUVATE SYNTHASE SUBUNIT PORB"/>
    <property type="match status" value="1"/>
</dbReference>
<dbReference type="Pfam" id="PF02775">
    <property type="entry name" value="TPP_enzyme_C"/>
    <property type="match status" value="1"/>
</dbReference>
<protein>
    <submittedName>
        <fullName evidence="3">2-ketoisovalerate ferredoxin oxidoreductase</fullName>
        <ecNumber evidence="3">1.2.7.7</ecNumber>
    </submittedName>
</protein>
<proteinExistence type="predicted"/>
<name>A0A532VAT7_UNCT6</name>
<dbReference type="CDD" id="cd03376">
    <property type="entry name" value="TPP_PFOR_porB_like"/>
    <property type="match status" value="1"/>
</dbReference>
<dbReference type="PANTHER" id="PTHR42897:SF1">
    <property type="entry name" value="2-OXOACID OXIDOREDUCTASE (FERREDOXIN)"/>
    <property type="match status" value="1"/>
</dbReference>
<evidence type="ECO:0000313" key="3">
    <source>
        <dbReference type="EMBL" id="TKJ44252.1"/>
    </source>
</evidence>
<comment type="caution">
    <text evidence="3">The sequence shown here is derived from an EMBL/GenBank/DDBJ whole genome shotgun (WGS) entry which is preliminary data.</text>
</comment>
<dbReference type="GO" id="GO:0043807">
    <property type="term" value="F:3-methyl-2-oxobutanoate dehydrogenase (ferredoxin) activity"/>
    <property type="evidence" value="ECO:0007669"/>
    <property type="project" value="UniProtKB-EC"/>
</dbReference>
<accession>A0A532VAT7</accession>
<dbReference type="Gene3D" id="3.40.50.970">
    <property type="match status" value="2"/>
</dbReference>
<sequence length="304" mass="33936">MRYTIPEQEIMCAGHKACQGCGAANAMRFALKALGPKTMLTLPACCWSVIDGPFPYSSVGVPLFHTAFETAAAVASGIRAGLDMRGDTETNVVAWAGDGGTFDIGIQALSGTVERNDNVIYVCYDNEAYMNTGVQRSSATPWGAVTSTTPPRHFKQERKKDMMAIMAAHGIPYTASASVAYAEDLIRKVNKAKQITGSKFLHIIAPCPPGWRSSPEITIQLARLVVQTHMFPLYEIYEGRYYKLSMDPKKKPITEYLKPQGRFRHLTEEQVAEIDRQVDERYAWLKEQAERSKPWFEAKKEKKD</sequence>
<evidence type="ECO:0000259" key="2">
    <source>
        <dbReference type="Pfam" id="PF02775"/>
    </source>
</evidence>
<dbReference type="GO" id="GO:0030976">
    <property type="term" value="F:thiamine pyrophosphate binding"/>
    <property type="evidence" value="ECO:0007669"/>
    <property type="project" value="InterPro"/>
</dbReference>
<dbReference type="NCBIfam" id="NF008818">
    <property type="entry name" value="PRK11864.1"/>
    <property type="match status" value="1"/>
</dbReference>
<dbReference type="EC" id="1.2.7.7" evidence="3"/>
<keyword evidence="1 3" id="KW-0560">Oxidoreductase</keyword>
<dbReference type="Proteomes" id="UP000317778">
    <property type="component" value="Unassembled WGS sequence"/>
</dbReference>
<feature type="domain" description="Thiamine pyrophosphate enzyme TPP-binding" evidence="2">
    <location>
        <begin position="63"/>
        <end position="203"/>
    </location>
</feature>
<dbReference type="InterPro" id="IPR029061">
    <property type="entry name" value="THDP-binding"/>
</dbReference>
<organism evidence="3 4">
    <name type="scientific">candidate division TA06 bacterium B3_TA06</name>
    <dbReference type="NCBI Taxonomy" id="2012487"/>
    <lineage>
        <taxon>Bacteria</taxon>
        <taxon>Bacteria division TA06</taxon>
    </lineage>
</organism>
<dbReference type="EMBL" id="NJBO01000001">
    <property type="protein sequence ID" value="TKJ44252.1"/>
    <property type="molecule type" value="Genomic_DNA"/>
</dbReference>
<gene>
    <name evidence="3" type="ORF">CEE36_00485</name>
</gene>
<reference evidence="3 4" key="1">
    <citation type="submission" date="2017-06" db="EMBL/GenBank/DDBJ databases">
        <title>Novel microbial phyla capable of carbon fixation and sulfur reduction in deep-sea sediments.</title>
        <authorList>
            <person name="Huang J."/>
            <person name="Baker B."/>
            <person name="Wang Y."/>
        </authorList>
    </citation>
    <scope>NUCLEOTIDE SEQUENCE [LARGE SCALE GENOMIC DNA]</scope>
    <source>
        <strain evidence="3">B3_TA06</strain>
    </source>
</reference>
<dbReference type="InterPro" id="IPR011766">
    <property type="entry name" value="TPP_enzyme_TPP-bd"/>
</dbReference>
<dbReference type="SUPFAM" id="SSF52518">
    <property type="entry name" value="Thiamin diphosphate-binding fold (THDP-binding)"/>
    <property type="match status" value="1"/>
</dbReference>
<evidence type="ECO:0000256" key="1">
    <source>
        <dbReference type="ARBA" id="ARBA00023002"/>
    </source>
</evidence>